<sequence length="187" mass="20712">MTMNTDTIDIVNDDVDELTSCKSPKNLDWRKKGAVTPVKDQGRCGCCWAFSTVAAIEGIVAIKTGKLLSLSNQEVLDCEPYGNCSRGSVAKALDWVIGNKGIALQEDYPYFEEKSVCTSGQIPNSPTSRIKSYKLVKRSEKELQCAVAKQPLHVGFYGRTKEFQHYKGGVYRGQECPLDLLNVTHEV</sequence>
<keyword evidence="3" id="KW-0378">Hydrolase</keyword>
<comment type="similarity">
    <text evidence="1">Belongs to the peptidase C1 family.</text>
</comment>
<dbReference type="PROSITE" id="PS00139">
    <property type="entry name" value="THIOL_PROTEASE_CYS"/>
    <property type="match status" value="1"/>
</dbReference>
<reference evidence="7 8" key="1">
    <citation type="submission" date="2023-01" db="EMBL/GenBank/DDBJ databases">
        <authorList>
            <person name="Kreplak J."/>
        </authorList>
    </citation>
    <scope>NUCLEOTIDE SEQUENCE [LARGE SCALE GENOMIC DNA]</scope>
</reference>
<dbReference type="AlphaFoldDB" id="A0AAV0YXR0"/>
<evidence type="ECO:0000313" key="8">
    <source>
        <dbReference type="Proteomes" id="UP001157006"/>
    </source>
</evidence>
<dbReference type="Pfam" id="PF00112">
    <property type="entry name" value="Peptidase_C1"/>
    <property type="match status" value="1"/>
</dbReference>
<proteinExistence type="inferred from homology"/>
<dbReference type="InterPro" id="IPR039417">
    <property type="entry name" value="Peptidase_C1A_papain-like"/>
</dbReference>
<dbReference type="PANTHER" id="PTHR12411">
    <property type="entry name" value="CYSTEINE PROTEASE FAMILY C1-RELATED"/>
    <property type="match status" value="1"/>
</dbReference>
<feature type="domain" description="Peptidase C1A papain C-terminal" evidence="6">
    <location>
        <begin position="23"/>
        <end position="187"/>
    </location>
</feature>
<dbReference type="Proteomes" id="UP001157006">
    <property type="component" value="Chromosome 1L"/>
</dbReference>
<keyword evidence="4" id="KW-0788">Thiol protease</keyword>
<evidence type="ECO:0000256" key="4">
    <source>
        <dbReference type="ARBA" id="ARBA00022807"/>
    </source>
</evidence>
<protein>
    <recommendedName>
        <fullName evidence="6">Peptidase C1A papain C-terminal domain-containing protein</fullName>
    </recommendedName>
</protein>
<gene>
    <name evidence="7" type="ORF">VFH_I468200</name>
</gene>
<evidence type="ECO:0000259" key="6">
    <source>
        <dbReference type="SMART" id="SM00645"/>
    </source>
</evidence>
<accession>A0AAV0YXR0</accession>
<dbReference type="InterPro" id="IPR038765">
    <property type="entry name" value="Papain-like_cys_pep_sf"/>
</dbReference>
<evidence type="ECO:0000256" key="2">
    <source>
        <dbReference type="ARBA" id="ARBA00022670"/>
    </source>
</evidence>
<keyword evidence="5" id="KW-1015">Disulfide bond</keyword>
<evidence type="ECO:0000256" key="1">
    <source>
        <dbReference type="ARBA" id="ARBA00008455"/>
    </source>
</evidence>
<dbReference type="SUPFAM" id="SSF54001">
    <property type="entry name" value="Cysteine proteinases"/>
    <property type="match status" value="1"/>
</dbReference>
<dbReference type="InterPro" id="IPR013128">
    <property type="entry name" value="Peptidase_C1A"/>
</dbReference>
<dbReference type="Gene3D" id="3.90.70.10">
    <property type="entry name" value="Cysteine proteinases"/>
    <property type="match status" value="1"/>
</dbReference>
<keyword evidence="8" id="KW-1185">Reference proteome</keyword>
<organism evidence="7 8">
    <name type="scientific">Vicia faba</name>
    <name type="common">Broad bean</name>
    <name type="synonym">Faba vulgaris</name>
    <dbReference type="NCBI Taxonomy" id="3906"/>
    <lineage>
        <taxon>Eukaryota</taxon>
        <taxon>Viridiplantae</taxon>
        <taxon>Streptophyta</taxon>
        <taxon>Embryophyta</taxon>
        <taxon>Tracheophyta</taxon>
        <taxon>Spermatophyta</taxon>
        <taxon>Magnoliopsida</taxon>
        <taxon>eudicotyledons</taxon>
        <taxon>Gunneridae</taxon>
        <taxon>Pentapetalae</taxon>
        <taxon>rosids</taxon>
        <taxon>fabids</taxon>
        <taxon>Fabales</taxon>
        <taxon>Fabaceae</taxon>
        <taxon>Papilionoideae</taxon>
        <taxon>50 kb inversion clade</taxon>
        <taxon>NPAAA clade</taxon>
        <taxon>Hologalegina</taxon>
        <taxon>IRL clade</taxon>
        <taxon>Fabeae</taxon>
        <taxon>Vicia</taxon>
    </lineage>
</organism>
<dbReference type="InterPro" id="IPR000668">
    <property type="entry name" value="Peptidase_C1A_C"/>
</dbReference>
<evidence type="ECO:0000256" key="3">
    <source>
        <dbReference type="ARBA" id="ARBA00022801"/>
    </source>
</evidence>
<name>A0AAV0YXR0_VICFA</name>
<evidence type="ECO:0000256" key="5">
    <source>
        <dbReference type="ARBA" id="ARBA00023157"/>
    </source>
</evidence>
<dbReference type="CDD" id="cd02248">
    <property type="entry name" value="Peptidase_C1A"/>
    <property type="match status" value="1"/>
</dbReference>
<keyword evidence="2" id="KW-0645">Protease</keyword>
<dbReference type="GO" id="GO:0008234">
    <property type="term" value="F:cysteine-type peptidase activity"/>
    <property type="evidence" value="ECO:0007669"/>
    <property type="project" value="UniProtKB-KW"/>
</dbReference>
<dbReference type="SMART" id="SM00645">
    <property type="entry name" value="Pept_C1"/>
    <property type="match status" value="1"/>
</dbReference>
<evidence type="ECO:0000313" key="7">
    <source>
        <dbReference type="EMBL" id="CAI8591011.1"/>
    </source>
</evidence>
<dbReference type="InterPro" id="IPR000169">
    <property type="entry name" value="Pept_cys_AS"/>
</dbReference>
<dbReference type="EMBL" id="OX451736">
    <property type="protein sequence ID" value="CAI8591011.1"/>
    <property type="molecule type" value="Genomic_DNA"/>
</dbReference>
<dbReference type="GO" id="GO:0006508">
    <property type="term" value="P:proteolysis"/>
    <property type="evidence" value="ECO:0007669"/>
    <property type="project" value="UniProtKB-KW"/>
</dbReference>